<accession>A0AAE0TSP8</accession>
<dbReference type="GO" id="GO:0008270">
    <property type="term" value="F:zinc ion binding"/>
    <property type="evidence" value="ECO:0007669"/>
    <property type="project" value="InterPro"/>
</dbReference>
<dbReference type="InterPro" id="IPR051711">
    <property type="entry name" value="Stress_Response_Reg"/>
</dbReference>
<dbReference type="GO" id="GO:0005634">
    <property type="term" value="C:nucleus"/>
    <property type="evidence" value="ECO:0007669"/>
    <property type="project" value="UniProtKB-SubCell"/>
</dbReference>
<keyword evidence="5" id="KW-0539">Nucleus</keyword>
<keyword evidence="6" id="KW-0472">Membrane</keyword>
<evidence type="ECO:0000313" key="9">
    <source>
        <dbReference type="Proteomes" id="UP001274830"/>
    </source>
</evidence>
<sequence length="363" mass="40762">MISALGLHRSSTRTRALSNDNIDHITLQCQPRTFWAAYTMETYLCIVLGRPKHYNDDDIDQNFPDPIVDEALAASGHTRDIEEDSPVDGLIWHAKLAQIISSTSREVYTIKRTTTSTRPSAIYRLGAELKHWRHDLPPHLGKIKASSLVPTLKRQSLALRLAYCHAQMHTHRAILVETHGPTTDSRQMQDSVDECLKGAETAMETVETMVKDGALSYSLWWSQYVLFCALSVAFVFAIQLKKGTWVNQDRQFHGLLDLANRCKTLLWDNNFAGARYTATLDELMKEAQQMSSIANSGGHGDTRPSMTALTFGSTAHHDGIPHQATSYAEADVLGQEAYPDLFDDWDPSDWLDLDASAYNTFFE</sequence>
<dbReference type="InterPro" id="IPR007219">
    <property type="entry name" value="XnlR_reg_dom"/>
</dbReference>
<dbReference type="Pfam" id="PF04082">
    <property type="entry name" value="Fungal_trans"/>
    <property type="match status" value="1"/>
</dbReference>
<dbReference type="SMART" id="SM00906">
    <property type="entry name" value="Fungal_trans"/>
    <property type="match status" value="1"/>
</dbReference>
<dbReference type="GO" id="GO:0043565">
    <property type="term" value="F:sequence-specific DNA binding"/>
    <property type="evidence" value="ECO:0007669"/>
    <property type="project" value="TreeGrafter"/>
</dbReference>
<keyword evidence="3" id="KW-0238">DNA-binding</keyword>
<evidence type="ECO:0000256" key="6">
    <source>
        <dbReference type="SAM" id="Phobius"/>
    </source>
</evidence>
<name>A0AAE0TSP8_9PEZI</name>
<keyword evidence="6" id="KW-1133">Transmembrane helix</keyword>
<evidence type="ECO:0000256" key="1">
    <source>
        <dbReference type="ARBA" id="ARBA00004123"/>
    </source>
</evidence>
<keyword evidence="2" id="KW-0805">Transcription regulation</keyword>
<comment type="subcellular location">
    <subcellularLocation>
        <location evidence="1">Nucleus</location>
    </subcellularLocation>
</comment>
<dbReference type="PANTHER" id="PTHR47540:SF2">
    <property type="entry name" value="ZN(II)2CYS6 TRANSCRIPTION FACTOR (EUROFUNG)"/>
    <property type="match status" value="1"/>
</dbReference>
<comment type="caution">
    <text evidence="8">The sequence shown here is derived from an EMBL/GenBank/DDBJ whole genome shotgun (WGS) entry which is preliminary data.</text>
</comment>
<proteinExistence type="predicted"/>
<organism evidence="8 9">
    <name type="scientific">Recurvomyces mirabilis</name>
    <dbReference type="NCBI Taxonomy" id="574656"/>
    <lineage>
        <taxon>Eukaryota</taxon>
        <taxon>Fungi</taxon>
        <taxon>Dikarya</taxon>
        <taxon>Ascomycota</taxon>
        <taxon>Pezizomycotina</taxon>
        <taxon>Dothideomycetes</taxon>
        <taxon>Dothideomycetidae</taxon>
        <taxon>Mycosphaerellales</taxon>
        <taxon>Teratosphaeriaceae</taxon>
        <taxon>Recurvomyces</taxon>
    </lineage>
</organism>
<evidence type="ECO:0000256" key="5">
    <source>
        <dbReference type="ARBA" id="ARBA00023242"/>
    </source>
</evidence>
<dbReference type="GO" id="GO:0006351">
    <property type="term" value="P:DNA-templated transcription"/>
    <property type="evidence" value="ECO:0007669"/>
    <property type="project" value="InterPro"/>
</dbReference>
<dbReference type="PANTHER" id="PTHR47540">
    <property type="entry name" value="THIAMINE REPRESSIBLE GENES REGULATORY PROTEIN THI5"/>
    <property type="match status" value="1"/>
</dbReference>
<evidence type="ECO:0000256" key="2">
    <source>
        <dbReference type="ARBA" id="ARBA00023015"/>
    </source>
</evidence>
<gene>
    <name evidence="8" type="ORF">LTR78_010067</name>
</gene>
<evidence type="ECO:0000256" key="3">
    <source>
        <dbReference type="ARBA" id="ARBA00023125"/>
    </source>
</evidence>
<dbReference type="EMBL" id="JAUTXT010000064">
    <property type="protein sequence ID" value="KAK3670036.1"/>
    <property type="molecule type" value="Genomic_DNA"/>
</dbReference>
<reference evidence="8" key="1">
    <citation type="submission" date="2023-07" db="EMBL/GenBank/DDBJ databases">
        <title>Black Yeasts Isolated from many extreme environments.</title>
        <authorList>
            <person name="Coleine C."/>
            <person name="Stajich J.E."/>
            <person name="Selbmann L."/>
        </authorList>
    </citation>
    <scope>NUCLEOTIDE SEQUENCE</scope>
    <source>
        <strain evidence="8">CCFEE 5485</strain>
    </source>
</reference>
<keyword evidence="9" id="KW-1185">Reference proteome</keyword>
<evidence type="ECO:0000259" key="7">
    <source>
        <dbReference type="SMART" id="SM00906"/>
    </source>
</evidence>
<dbReference type="GO" id="GO:0045944">
    <property type="term" value="P:positive regulation of transcription by RNA polymerase II"/>
    <property type="evidence" value="ECO:0007669"/>
    <property type="project" value="TreeGrafter"/>
</dbReference>
<keyword evidence="6" id="KW-0812">Transmembrane</keyword>
<evidence type="ECO:0000313" key="8">
    <source>
        <dbReference type="EMBL" id="KAK3670036.1"/>
    </source>
</evidence>
<feature type="transmembrane region" description="Helical" evidence="6">
    <location>
        <begin position="219"/>
        <end position="240"/>
    </location>
</feature>
<keyword evidence="4" id="KW-0804">Transcription</keyword>
<evidence type="ECO:0000256" key="4">
    <source>
        <dbReference type="ARBA" id="ARBA00023163"/>
    </source>
</evidence>
<dbReference type="AlphaFoldDB" id="A0AAE0TSP8"/>
<protein>
    <recommendedName>
        <fullName evidence="7">Xylanolytic transcriptional activator regulatory domain-containing protein</fullName>
    </recommendedName>
</protein>
<feature type="domain" description="Xylanolytic transcriptional activator regulatory" evidence="7">
    <location>
        <begin position="5"/>
        <end position="70"/>
    </location>
</feature>
<dbReference type="CDD" id="cd12148">
    <property type="entry name" value="fungal_TF_MHR"/>
    <property type="match status" value="1"/>
</dbReference>
<dbReference type="Proteomes" id="UP001274830">
    <property type="component" value="Unassembled WGS sequence"/>
</dbReference>